<reference evidence="1 2" key="1">
    <citation type="submission" date="2009-10" db="EMBL/GenBank/DDBJ databases">
        <authorList>
            <person name="Weinstock G."/>
            <person name="Sodergren E."/>
            <person name="Clifton S."/>
            <person name="Fulton L."/>
            <person name="Fulton B."/>
            <person name="Courtney L."/>
            <person name="Fronick C."/>
            <person name="Harrison M."/>
            <person name="Strong C."/>
            <person name="Farmer C."/>
            <person name="Delahaunty K."/>
            <person name="Markovic C."/>
            <person name="Hall O."/>
            <person name="Minx P."/>
            <person name="Tomlinson C."/>
            <person name="Mitreva M."/>
            <person name="Nelson J."/>
            <person name="Hou S."/>
            <person name="Wollam A."/>
            <person name="Pepin K.H."/>
            <person name="Johnson M."/>
            <person name="Bhonagiri V."/>
            <person name="Nash W.E."/>
            <person name="Warren W."/>
            <person name="Chinwalla A."/>
            <person name="Mardis E.R."/>
            <person name="Wilson R.K."/>
        </authorList>
    </citation>
    <scope>NUCLEOTIDE SEQUENCE [LARGE SCALE GENOMIC DNA]</scope>
    <source>
        <strain evidence="1 2">F0309</strain>
    </source>
</reference>
<name>D4U0R5_9ACTO</name>
<dbReference type="Proteomes" id="UP000003150">
    <property type="component" value="Unassembled WGS sequence"/>
</dbReference>
<comment type="caution">
    <text evidence="1">The sequence shown here is derived from an EMBL/GenBank/DDBJ whole genome shotgun (WGS) entry which is preliminary data.</text>
</comment>
<evidence type="ECO:0000313" key="2">
    <source>
        <dbReference type="Proteomes" id="UP000003150"/>
    </source>
</evidence>
<dbReference type="HOGENOM" id="CLU_3246073_0_0_11"/>
<accession>D4U0R5</accession>
<proteinExistence type="predicted"/>
<sequence length="42" mass="4818">MPLTRLATPKPLNFLTRYFLHQINNCGRHMLDARAAQAIGEH</sequence>
<evidence type="ECO:0000313" key="1">
    <source>
        <dbReference type="EMBL" id="EFF79261.1"/>
    </source>
</evidence>
<organism evidence="1 2">
    <name type="scientific">Schaalia odontolytica F0309</name>
    <dbReference type="NCBI Taxonomy" id="649742"/>
    <lineage>
        <taxon>Bacteria</taxon>
        <taxon>Bacillati</taxon>
        <taxon>Actinomycetota</taxon>
        <taxon>Actinomycetes</taxon>
        <taxon>Actinomycetales</taxon>
        <taxon>Actinomycetaceae</taxon>
        <taxon>Schaalia</taxon>
    </lineage>
</organism>
<dbReference type="AlphaFoldDB" id="D4U0R5"/>
<gene>
    <name evidence="1" type="ORF">HMPREF0970_01808</name>
</gene>
<dbReference type="EMBL" id="ACYT02000070">
    <property type="protein sequence ID" value="EFF79261.1"/>
    <property type="molecule type" value="Genomic_DNA"/>
</dbReference>
<protein>
    <submittedName>
        <fullName evidence="1">Uncharacterized protein</fullName>
    </submittedName>
</protein>